<accession>A0A7M2X2Z3</accession>
<dbReference type="EMBL" id="CP063458">
    <property type="protein sequence ID" value="QOV92128.1"/>
    <property type="molecule type" value="Genomic_DNA"/>
</dbReference>
<proteinExistence type="predicted"/>
<keyword evidence="2" id="KW-0732">Signal</keyword>
<feature type="region of interest" description="Disordered" evidence="1">
    <location>
        <begin position="74"/>
        <end position="95"/>
    </location>
</feature>
<evidence type="ECO:0000256" key="1">
    <source>
        <dbReference type="SAM" id="MobiDB-lite"/>
    </source>
</evidence>
<keyword evidence="5" id="KW-1185">Reference proteome</keyword>
<protein>
    <recommendedName>
        <fullName evidence="3">Glycine zipper domain-containing protein</fullName>
    </recommendedName>
</protein>
<dbReference type="PROSITE" id="PS51257">
    <property type="entry name" value="PROKAR_LIPOPROTEIN"/>
    <property type="match status" value="1"/>
</dbReference>
<dbReference type="AlphaFoldDB" id="A0A7M2X2Z3"/>
<evidence type="ECO:0000313" key="4">
    <source>
        <dbReference type="EMBL" id="QOV92128.1"/>
    </source>
</evidence>
<gene>
    <name evidence="4" type="ORF">IPV69_12545</name>
</gene>
<evidence type="ECO:0000313" key="5">
    <source>
        <dbReference type="Proteomes" id="UP000593765"/>
    </source>
</evidence>
<dbReference type="RefSeq" id="WP_206295458.1">
    <property type="nucleotide sequence ID" value="NZ_CP063458.1"/>
</dbReference>
<feature type="chain" id="PRO_5034204626" description="Glycine zipper domain-containing protein" evidence="2">
    <location>
        <begin position="28"/>
        <end position="137"/>
    </location>
</feature>
<reference evidence="4 5" key="1">
    <citation type="submission" date="2020-10" db="EMBL/GenBank/DDBJ databases">
        <title>Wide distribution of Phycisphaera-like planctomycetes from WD2101 soil group in peatlands and genome analysis of the first cultivated representative.</title>
        <authorList>
            <person name="Dedysh S.N."/>
            <person name="Beletsky A.V."/>
            <person name="Ivanova A."/>
            <person name="Kulichevskaya I.S."/>
            <person name="Suzina N.E."/>
            <person name="Philippov D.A."/>
            <person name="Rakitin A.L."/>
            <person name="Mardanov A.V."/>
            <person name="Ravin N.V."/>
        </authorList>
    </citation>
    <scope>NUCLEOTIDE SEQUENCE [LARGE SCALE GENOMIC DNA]</scope>
    <source>
        <strain evidence="4 5">M1803</strain>
    </source>
</reference>
<organism evidence="4 5">
    <name type="scientific">Humisphaera borealis</name>
    <dbReference type="NCBI Taxonomy" id="2807512"/>
    <lineage>
        <taxon>Bacteria</taxon>
        <taxon>Pseudomonadati</taxon>
        <taxon>Planctomycetota</taxon>
        <taxon>Phycisphaerae</taxon>
        <taxon>Tepidisphaerales</taxon>
        <taxon>Tepidisphaeraceae</taxon>
        <taxon>Humisphaera</taxon>
    </lineage>
</organism>
<dbReference type="KEGG" id="hbs:IPV69_12545"/>
<sequence length="137" mass="14943">MQKRTNVVLAFGLLAALVAGTGCSSGAGNGAVIGGASGAGLGAIIGNNSHGRTLEGALIGGAIGTLAGAAIGDSYDRDQRQSRHDDRYYDDSRRGGGVRYERYETRRYEPCPSDYYEYRDYRGYRGGYTEYREYRRY</sequence>
<feature type="domain" description="Glycine zipper" evidence="3">
    <location>
        <begin position="33"/>
        <end position="79"/>
    </location>
</feature>
<evidence type="ECO:0000256" key="2">
    <source>
        <dbReference type="SAM" id="SignalP"/>
    </source>
</evidence>
<feature type="signal peptide" evidence="2">
    <location>
        <begin position="1"/>
        <end position="27"/>
    </location>
</feature>
<dbReference type="InterPro" id="IPR039567">
    <property type="entry name" value="Gly-zipper"/>
</dbReference>
<name>A0A7M2X2Z3_9BACT</name>
<dbReference type="Proteomes" id="UP000593765">
    <property type="component" value="Chromosome"/>
</dbReference>
<dbReference type="Pfam" id="PF13488">
    <property type="entry name" value="Gly-zipper_Omp"/>
    <property type="match status" value="1"/>
</dbReference>
<evidence type="ECO:0000259" key="3">
    <source>
        <dbReference type="Pfam" id="PF13488"/>
    </source>
</evidence>